<comment type="caution">
    <text evidence="11">The sequence shown here is derived from an EMBL/GenBank/DDBJ whole genome shotgun (WGS) entry which is preliminary data.</text>
</comment>
<dbReference type="FunFam" id="1.20.140.40:FF:000001">
    <property type="entry name" value="Pectinesterase"/>
    <property type="match status" value="1"/>
</dbReference>
<dbReference type="GO" id="GO:0042545">
    <property type="term" value="P:cell wall modification"/>
    <property type="evidence" value="ECO:0007669"/>
    <property type="project" value="UniProtKB-UniRule"/>
</dbReference>
<feature type="domain" description="Pectinesterase inhibitor" evidence="10">
    <location>
        <begin position="52"/>
        <end position="203"/>
    </location>
</feature>
<dbReference type="AlphaFoldDB" id="A0AAV1YM87"/>
<keyword evidence="5 8" id="KW-0134">Cell wall</keyword>
<evidence type="ECO:0000259" key="10">
    <source>
        <dbReference type="SMART" id="SM00856"/>
    </source>
</evidence>
<dbReference type="PROSITE" id="PS00800">
    <property type="entry name" value="PECTINESTERASE_1"/>
    <property type="match status" value="1"/>
</dbReference>
<sequence>MGGSGVENGHDKKKRYAIVSVSSFLLVAMVGVVAIGLTQSESHDHGSTEIVSSQKDAEMLCQSTEYKDTCVKSLDNASNKTDVKELVKMALNSTAQELLSKMNNSTLFEELAKDNMTKQALDICKEVLDYAVDDIQKSINSLDSFELSMLSHYAYDLKVWLTGTLSHQQTCLAGFENSKTKAGLTMAKALNTSLELSSNAIDLINAASELLKGLNLDSFELSKIASRRLLSEEQQQQQLVDGFPSWVSDGQRRLLQAAPGGSGGGIKANAVVALDGSGQFKTLTDALKTVPKKNAVPFVIHVKEGVYNEYVILTKHMTNVTIIGDGPTKTIFSGSKNYKDGIQTYNTATFGYMPWMGSAFKETCTYYEYNNKGGGANTAARVKWPGVKTITPAEAAVFYPGKFYEIANSTQRDSWITSSGIPYSLGPIPNTNAATQ</sequence>
<evidence type="ECO:0000256" key="2">
    <source>
        <dbReference type="ARBA" id="ARBA00005184"/>
    </source>
</evidence>
<dbReference type="Gene3D" id="2.160.20.10">
    <property type="entry name" value="Single-stranded right-handed beta-helix, Pectin lyase-like"/>
    <property type="match status" value="2"/>
</dbReference>
<evidence type="ECO:0000313" key="11">
    <source>
        <dbReference type="EMBL" id="CAL0334734.1"/>
    </source>
</evidence>
<dbReference type="Pfam" id="PF01095">
    <property type="entry name" value="Pectinesterase"/>
    <property type="match status" value="1"/>
</dbReference>
<dbReference type="SUPFAM" id="SSF51126">
    <property type="entry name" value="Pectin lyase-like"/>
    <property type="match status" value="2"/>
</dbReference>
<dbReference type="SMART" id="SM00856">
    <property type="entry name" value="PMEI"/>
    <property type="match status" value="1"/>
</dbReference>
<protein>
    <recommendedName>
        <fullName evidence="8">Pectinesterase</fullName>
        <ecNumber evidence="8">3.1.1.11</ecNumber>
    </recommendedName>
</protein>
<keyword evidence="7 8" id="KW-0063">Aspartyl esterase</keyword>
<evidence type="ECO:0000313" key="12">
    <source>
        <dbReference type="Proteomes" id="UP001497480"/>
    </source>
</evidence>
<evidence type="ECO:0000256" key="9">
    <source>
        <dbReference type="SAM" id="Phobius"/>
    </source>
</evidence>
<comment type="catalytic activity">
    <reaction evidence="8">
        <text>[(1-&gt;4)-alpha-D-galacturonosyl methyl ester](n) + n H2O = [(1-&gt;4)-alpha-D-galacturonosyl](n) + n methanol + n H(+)</text>
        <dbReference type="Rhea" id="RHEA:22380"/>
        <dbReference type="Rhea" id="RHEA-COMP:14570"/>
        <dbReference type="Rhea" id="RHEA-COMP:14573"/>
        <dbReference type="ChEBI" id="CHEBI:15377"/>
        <dbReference type="ChEBI" id="CHEBI:15378"/>
        <dbReference type="ChEBI" id="CHEBI:17790"/>
        <dbReference type="ChEBI" id="CHEBI:140522"/>
        <dbReference type="ChEBI" id="CHEBI:140523"/>
        <dbReference type="EC" id="3.1.1.11"/>
    </reaction>
</comment>
<dbReference type="NCBIfam" id="TIGR01614">
    <property type="entry name" value="PME_inhib"/>
    <property type="match status" value="1"/>
</dbReference>
<dbReference type="PANTHER" id="PTHR31707">
    <property type="entry name" value="PECTINESTERASE"/>
    <property type="match status" value="1"/>
</dbReference>
<keyword evidence="9" id="KW-0812">Transmembrane</keyword>
<evidence type="ECO:0000256" key="7">
    <source>
        <dbReference type="ARBA" id="ARBA00023085"/>
    </source>
</evidence>
<dbReference type="GO" id="GO:0045490">
    <property type="term" value="P:pectin catabolic process"/>
    <property type="evidence" value="ECO:0007669"/>
    <property type="project" value="UniProtKB-UniRule"/>
</dbReference>
<proteinExistence type="inferred from homology"/>
<dbReference type="Gene3D" id="1.20.140.40">
    <property type="entry name" value="Invertase/pectin methylesterase inhibitor family protein"/>
    <property type="match status" value="1"/>
</dbReference>
<comment type="similarity">
    <text evidence="4">In the C-terminal section; belongs to the pectinesterase family.</text>
</comment>
<dbReference type="InterPro" id="IPR018040">
    <property type="entry name" value="Pectinesterase_Tyr_AS"/>
</dbReference>
<dbReference type="EC" id="3.1.1.11" evidence="8"/>
<comment type="similarity">
    <text evidence="3">In the N-terminal section; belongs to the PMEI family.</text>
</comment>
<dbReference type="Proteomes" id="UP001497480">
    <property type="component" value="Unassembled WGS sequence"/>
</dbReference>
<evidence type="ECO:0000256" key="5">
    <source>
        <dbReference type="ARBA" id="ARBA00022512"/>
    </source>
</evidence>
<evidence type="ECO:0000256" key="3">
    <source>
        <dbReference type="ARBA" id="ARBA00006027"/>
    </source>
</evidence>
<dbReference type="InterPro" id="IPR012334">
    <property type="entry name" value="Pectin_lyas_fold"/>
</dbReference>
<evidence type="ECO:0000256" key="8">
    <source>
        <dbReference type="RuleBase" id="RU000589"/>
    </source>
</evidence>
<feature type="transmembrane region" description="Helical" evidence="9">
    <location>
        <begin position="16"/>
        <end position="37"/>
    </location>
</feature>
<dbReference type="InterPro" id="IPR035513">
    <property type="entry name" value="Invertase/methylesterase_inhib"/>
</dbReference>
<accession>A0AAV1YM87</accession>
<dbReference type="GO" id="GO:0004857">
    <property type="term" value="F:enzyme inhibitor activity"/>
    <property type="evidence" value="ECO:0007669"/>
    <property type="project" value="InterPro"/>
</dbReference>
<dbReference type="EMBL" id="CAXHTB010000026">
    <property type="protein sequence ID" value="CAL0334734.1"/>
    <property type="molecule type" value="Genomic_DNA"/>
</dbReference>
<reference evidence="11 12" key="1">
    <citation type="submission" date="2024-03" db="EMBL/GenBank/DDBJ databases">
        <authorList>
            <person name="Martinez-Hernandez J."/>
        </authorList>
    </citation>
    <scope>NUCLEOTIDE SEQUENCE [LARGE SCALE GENOMIC DNA]</scope>
</reference>
<dbReference type="CDD" id="cd15798">
    <property type="entry name" value="PMEI-like_3"/>
    <property type="match status" value="1"/>
</dbReference>
<keyword evidence="9" id="KW-0472">Membrane</keyword>
<dbReference type="SUPFAM" id="SSF101148">
    <property type="entry name" value="Plant invertase/pectin methylesterase inhibitor"/>
    <property type="match status" value="1"/>
</dbReference>
<dbReference type="Pfam" id="PF04043">
    <property type="entry name" value="PMEI"/>
    <property type="match status" value="1"/>
</dbReference>
<comment type="subcellular location">
    <subcellularLocation>
        <location evidence="1 8">Secreted</location>
        <location evidence="1 8">Cell wall</location>
    </subcellularLocation>
</comment>
<organism evidence="11 12">
    <name type="scientific">Lupinus luteus</name>
    <name type="common">European yellow lupine</name>
    <dbReference type="NCBI Taxonomy" id="3873"/>
    <lineage>
        <taxon>Eukaryota</taxon>
        <taxon>Viridiplantae</taxon>
        <taxon>Streptophyta</taxon>
        <taxon>Embryophyta</taxon>
        <taxon>Tracheophyta</taxon>
        <taxon>Spermatophyta</taxon>
        <taxon>Magnoliopsida</taxon>
        <taxon>eudicotyledons</taxon>
        <taxon>Gunneridae</taxon>
        <taxon>Pentapetalae</taxon>
        <taxon>rosids</taxon>
        <taxon>fabids</taxon>
        <taxon>Fabales</taxon>
        <taxon>Fabaceae</taxon>
        <taxon>Papilionoideae</taxon>
        <taxon>50 kb inversion clade</taxon>
        <taxon>genistoids sensu lato</taxon>
        <taxon>core genistoids</taxon>
        <taxon>Genisteae</taxon>
        <taxon>Lupinus</taxon>
    </lineage>
</organism>
<keyword evidence="8" id="KW-0964">Secreted</keyword>
<evidence type="ECO:0000256" key="4">
    <source>
        <dbReference type="ARBA" id="ARBA00007786"/>
    </source>
</evidence>
<keyword evidence="12" id="KW-1185">Reference proteome</keyword>
<gene>
    <name evidence="11" type="ORF">LLUT_LOCUS35794</name>
</gene>
<keyword evidence="9" id="KW-1133">Transmembrane helix</keyword>
<keyword evidence="8" id="KW-0961">Cell wall biogenesis/degradation</keyword>
<comment type="function">
    <text evidence="8">Acts in the modification of cell walls via demethylesterification of cell wall pectin.</text>
</comment>
<dbReference type="InterPro" id="IPR006501">
    <property type="entry name" value="Pectinesterase_inhib_dom"/>
</dbReference>
<evidence type="ECO:0000256" key="6">
    <source>
        <dbReference type="ARBA" id="ARBA00022801"/>
    </source>
</evidence>
<keyword evidence="6 8" id="KW-0378">Hydrolase</keyword>
<dbReference type="InterPro" id="IPR000070">
    <property type="entry name" value="Pectinesterase_cat"/>
</dbReference>
<dbReference type="InterPro" id="IPR011050">
    <property type="entry name" value="Pectin_lyase_fold/virulence"/>
</dbReference>
<comment type="pathway">
    <text evidence="2 8">Glycan metabolism; pectin degradation; 2-dehydro-3-deoxy-D-gluconate from pectin: step 1/5.</text>
</comment>
<dbReference type="GO" id="GO:0030599">
    <property type="term" value="F:pectinesterase activity"/>
    <property type="evidence" value="ECO:0007669"/>
    <property type="project" value="UniProtKB-UniRule"/>
</dbReference>
<evidence type="ECO:0000256" key="1">
    <source>
        <dbReference type="ARBA" id="ARBA00004191"/>
    </source>
</evidence>
<name>A0AAV1YM87_LUPLU</name>